<feature type="non-terminal residue" evidence="2">
    <location>
        <position position="1"/>
    </location>
</feature>
<dbReference type="InterPro" id="IPR052513">
    <property type="entry name" value="Thioester_dehydratase-like"/>
</dbReference>
<dbReference type="Pfam" id="PF01796">
    <property type="entry name" value="OB_ChsH2_C"/>
    <property type="match status" value="1"/>
</dbReference>
<protein>
    <recommendedName>
        <fullName evidence="1">ChsH2 C-terminal OB-fold domain-containing protein</fullName>
    </recommendedName>
</protein>
<dbReference type="InterPro" id="IPR012340">
    <property type="entry name" value="NA-bd_OB-fold"/>
</dbReference>
<dbReference type="EMBL" id="BART01023932">
    <property type="protein sequence ID" value="GAG98514.1"/>
    <property type="molecule type" value="Genomic_DNA"/>
</dbReference>
<reference evidence="2" key="1">
    <citation type="journal article" date="2014" name="Front. Microbiol.">
        <title>High frequency of phylogenetically diverse reductive dehalogenase-homologous genes in deep subseafloor sedimentary metagenomes.</title>
        <authorList>
            <person name="Kawai M."/>
            <person name="Futagami T."/>
            <person name="Toyoda A."/>
            <person name="Takaki Y."/>
            <person name="Nishi S."/>
            <person name="Hori S."/>
            <person name="Arai W."/>
            <person name="Tsubouchi T."/>
            <person name="Morono Y."/>
            <person name="Uchiyama I."/>
            <person name="Ito T."/>
            <person name="Fujiyama A."/>
            <person name="Inagaki F."/>
            <person name="Takami H."/>
        </authorList>
    </citation>
    <scope>NUCLEOTIDE SEQUENCE</scope>
    <source>
        <strain evidence="2">Expedition CK06-06</strain>
    </source>
</reference>
<dbReference type="PANTHER" id="PTHR34075">
    <property type="entry name" value="BLR3430 PROTEIN"/>
    <property type="match status" value="1"/>
</dbReference>
<evidence type="ECO:0000313" key="2">
    <source>
        <dbReference type="EMBL" id="GAG98514.1"/>
    </source>
</evidence>
<feature type="domain" description="ChsH2 C-terminal OB-fold" evidence="1">
    <location>
        <begin position="5"/>
        <end position="67"/>
    </location>
</feature>
<dbReference type="SUPFAM" id="SSF50249">
    <property type="entry name" value="Nucleic acid-binding proteins"/>
    <property type="match status" value="1"/>
</dbReference>
<accession>X1BS18</accession>
<gene>
    <name evidence="2" type="ORF">S01H4_43387</name>
</gene>
<sequence length="83" mass="9113">GMDHVSGKGKLVSFTVIHIAPDAFAEETPYYIAIVELAEGTRVSARLLGYDPLKPEEVKLGSDVKLDYETIESGKKYLAFRPA</sequence>
<organism evidence="2">
    <name type="scientific">marine sediment metagenome</name>
    <dbReference type="NCBI Taxonomy" id="412755"/>
    <lineage>
        <taxon>unclassified sequences</taxon>
        <taxon>metagenomes</taxon>
        <taxon>ecological metagenomes</taxon>
    </lineage>
</organism>
<dbReference type="InterPro" id="IPR002878">
    <property type="entry name" value="ChsH2_C"/>
</dbReference>
<name>X1BS18_9ZZZZ</name>
<comment type="caution">
    <text evidence="2">The sequence shown here is derived from an EMBL/GenBank/DDBJ whole genome shotgun (WGS) entry which is preliminary data.</text>
</comment>
<dbReference type="PANTHER" id="PTHR34075:SF5">
    <property type="entry name" value="BLR3430 PROTEIN"/>
    <property type="match status" value="1"/>
</dbReference>
<evidence type="ECO:0000259" key="1">
    <source>
        <dbReference type="Pfam" id="PF01796"/>
    </source>
</evidence>
<proteinExistence type="predicted"/>
<dbReference type="AlphaFoldDB" id="X1BS18"/>